<dbReference type="AlphaFoldDB" id="X0VM86"/>
<comment type="caution">
    <text evidence="1">The sequence shown here is derived from an EMBL/GenBank/DDBJ whole genome shotgun (WGS) entry which is preliminary data.</text>
</comment>
<dbReference type="EMBL" id="BARS01021261">
    <property type="protein sequence ID" value="GAG01651.1"/>
    <property type="molecule type" value="Genomic_DNA"/>
</dbReference>
<feature type="non-terminal residue" evidence="1">
    <location>
        <position position="52"/>
    </location>
</feature>
<dbReference type="InterPro" id="IPR013325">
    <property type="entry name" value="RNA_pol_sigma_r2"/>
</dbReference>
<sequence>MPSSENEQALVKSALNGDEKAYKALFELHRQAIFHIAVKMVRNAEEAKDLVQ</sequence>
<dbReference type="SUPFAM" id="SSF88946">
    <property type="entry name" value="Sigma2 domain of RNA polymerase sigma factors"/>
    <property type="match status" value="1"/>
</dbReference>
<evidence type="ECO:0000313" key="1">
    <source>
        <dbReference type="EMBL" id="GAG01651.1"/>
    </source>
</evidence>
<dbReference type="GO" id="GO:0003700">
    <property type="term" value="F:DNA-binding transcription factor activity"/>
    <property type="evidence" value="ECO:0007669"/>
    <property type="project" value="InterPro"/>
</dbReference>
<dbReference type="Gene3D" id="1.10.1740.10">
    <property type="match status" value="1"/>
</dbReference>
<dbReference type="GO" id="GO:0006352">
    <property type="term" value="P:DNA-templated transcription initiation"/>
    <property type="evidence" value="ECO:0007669"/>
    <property type="project" value="InterPro"/>
</dbReference>
<protein>
    <recommendedName>
        <fullName evidence="2">RNA polymerase sigma-70 region 2 domain-containing protein</fullName>
    </recommendedName>
</protein>
<organism evidence="1">
    <name type="scientific">marine sediment metagenome</name>
    <dbReference type="NCBI Taxonomy" id="412755"/>
    <lineage>
        <taxon>unclassified sequences</taxon>
        <taxon>metagenomes</taxon>
        <taxon>ecological metagenomes</taxon>
    </lineage>
</organism>
<evidence type="ECO:0008006" key="2">
    <source>
        <dbReference type="Google" id="ProtNLM"/>
    </source>
</evidence>
<accession>X0VM86</accession>
<name>X0VM86_9ZZZZ</name>
<proteinExistence type="predicted"/>
<reference evidence="1" key="1">
    <citation type="journal article" date="2014" name="Front. Microbiol.">
        <title>High frequency of phylogenetically diverse reductive dehalogenase-homologous genes in deep subseafloor sedimentary metagenomes.</title>
        <authorList>
            <person name="Kawai M."/>
            <person name="Futagami T."/>
            <person name="Toyoda A."/>
            <person name="Takaki Y."/>
            <person name="Nishi S."/>
            <person name="Hori S."/>
            <person name="Arai W."/>
            <person name="Tsubouchi T."/>
            <person name="Morono Y."/>
            <person name="Uchiyama I."/>
            <person name="Ito T."/>
            <person name="Fujiyama A."/>
            <person name="Inagaki F."/>
            <person name="Takami H."/>
        </authorList>
    </citation>
    <scope>NUCLEOTIDE SEQUENCE</scope>
    <source>
        <strain evidence="1">Expedition CK06-06</strain>
    </source>
</reference>
<gene>
    <name evidence="1" type="ORF">S01H1_34180</name>
</gene>